<evidence type="ECO:0000313" key="4">
    <source>
        <dbReference type="Proteomes" id="UP000192756"/>
    </source>
</evidence>
<proteinExistence type="predicted"/>
<evidence type="ECO:0000256" key="1">
    <source>
        <dbReference type="ARBA" id="ARBA00023284"/>
    </source>
</evidence>
<dbReference type="InterPro" id="IPR012336">
    <property type="entry name" value="Thioredoxin-like_fold"/>
</dbReference>
<dbReference type="GO" id="GO:0045454">
    <property type="term" value="P:cell redox homeostasis"/>
    <property type="evidence" value="ECO:0007669"/>
    <property type="project" value="TreeGrafter"/>
</dbReference>
<dbReference type="PANTHER" id="PTHR32234">
    <property type="entry name" value="THIOL:DISULFIDE INTERCHANGE PROTEIN DSBD"/>
    <property type="match status" value="1"/>
</dbReference>
<dbReference type="PROSITE" id="PS00194">
    <property type="entry name" value="THIOREDOXIN_1"/>
    <property type="match status" value="1"/>
</dbReference>
<dbReference type="PANTHER" id="PTHR32234:SF0">
    <property type="entry name" value="THIOL:DISULFIDE INTERCHANGE PROTEIN DSBD"/>
    <property type="match status" value="1"/>
</dbReference>
<evidence type="ECO:0000259" key="2">
    <source>
        <dbReference type="PROSITE" id="PS51352"/>
    </source>
</evidence>
<accession>A0A1W2CSG5</accession>
<dbReference type="OrthoDB" id="120730at2"/>
<keyword evidence="1" id="KW-0676">Redox-active center</keyword>
<dbReference type="Pfam" id="PF13098">
    <property type="entry name" value="Thioredoxin_2"/>
    <property type="match status" value="1"/>
</dbReference>
<dbReference type="STRING" id="151894.SAMN04488524_3118"/>
<name>A0A1W2CSG5_9SPHI</name>
<dbReference type="Proteomes" id="UP000192756">
    <property type="component" value="Unassembled WGS sequence"/>
</dbReference>
<feature type="domain" description="Thioredoxin" evidence="2">
    <location>
        <begin position="1"/>
        <end position="135"/>
    </location>
</feature>
<sequence length="467" mass="53926">MKKIFFLFVLIFVMTGTLCAQGISFEHVTFSEALAKSKKDNKLLFVDFYTDWCVPCKKMTAETFSLPSVGSIFNDRFIAIKVDAEKGEGIELAKKYKVNAFPTMFWMNSEGKIVYTVVGYRNEPDFLKEIERINKSAEFGGLEAMTQQFRNGSNDPVFLLNFYKLLAEKDPMRPKVALQYLNSLPDDQLFDQDNEMTIGIIGDMIDVVNMFDKRFFYHYAEELKKRVDAGMKISKSYSLGVAFTIQLKIRDFLNAAISKPNKQLFDDLVAYQEKWPNHSYKNRDGDTNLQTGRGIGFASSDFLKLQYMFVNDDNPNLFKQMLVPYMTNLMQDSSAYSANKRLNNLLNRPDRKKGFNDMLYMLFKGYKDISMNNIINWTDYFWKNSPSDKRTREQVSTWAFFAGEFNPLQSGLVIEAAILINRTGDKNKALALLDKTITLHNKMAIKNKDRIVKNLENAKRDIINKKV</sequence>
<dbReference type="InterPro" id="IPR036249">
    <property type="entry name" value="Thioredoxin-like_sf"/>
</dbReference>
<dbReference type="InterPro" id="IPR017937">
    <property type="entry name" value="Thioredoxin_CS"/>
</dbReference>
<evidence type="ECO:0000313" key="3">
    <source>
        <dbReference type="EMBL" id="SMC87618.1"/>
    </source>
</evidence>
<dbReference type="AlphaFoldDB" id="A0A1W2CSG5"/>
<protein>
    <submittedName>
        <fullName evidence="3">Thioredoxin</fullName>
    </submittedName>
</protein>
<dbReference type="GO" id="GO:0015035">
    <property type="term" value="F:protein-disulfide reductase activity"/>
    <property type="evidence" value="ECO:0007669"/>
    <property type="project" value="TreeGrafter"/>
</dbReference>
<reference evidence="4" key="1">
    <citation type="submission" date="2017-04" db="EMBL/GenBank/DDBJ databases">
        <authorList>
            <person name="Varghese N."/>
            <person name="Submissions S."/>
        </authorList>
    </citation>
    <scope>NUCLEOTIDE SEQUENCE [LARGE SCALE GENOMIC DNA]</scope>
    <source>
        <strain evidence="4">DSM 12126</strain>
    </source>
</reference>
<gene>
    <name evidence="3" type="ORF">SAMN04488524_3118</name>
</gene>
<dbReference type="InterPro" id="IPR013766">
    <property type="entry name" value="Thioredoxin_domain"/>
</dbReference>
<organism evidence="3 4">
    <name type="scientific">Pedobacter africanus</name>
    <dbReference type="NCBI Taxonomy" id="151894"/>
    <lineage>
        <taxon>Bacteria</taxon>
        <taxon>Pseudomonadati</taxon>
        <taxon>Bacteroidota</taxon>
        <taxon>Sphingobacteriia</taxon>
        <taxon>Sphingobacteriales</taxon>
        <taxon>Sphingobacteriaceae</taxon>
        <taxon>Pedobacter</taxon>
    </lineage>
</organism>
<dbReference type="PROSITE" id="PS51352">
    <property type="entry name" value="THIOREDOXIN_2"/>
    <property type="match status" value="1"/>
</dbReference>
<dbReference type="EMBL" id="FWXT01000002">
    <property type="protein sequence ID" value="SMC87618.1"/>
    <property type="molecule type" value="Genomic_DNA"/>
</dbReference>
<keyword evidence="4" id="KW-1185">Reference proteome</keyword>
<dbReference type="Gene3D" id="3.40.30.10">
    <property type="entry name" value="Glutaredoxin"/>
    <property type="match status" value="1"/>
</dbReference>
<dbReference type="RefSeq" id="WP_084239934.1">
    <property type="nucleotide sequence ID" value="NZ_FWXT01000002.1"/>
</dbReference>
<dbReference type="SUPFAM" id="SSF52833">
    <property type="entry name" value="Thioredoxin-like"/>
    <property type="match status" value="1"/>
</dbReference>